<evidence type="ECO:0000256" key="2">
    <source>
        <dbReference type="ARBA" id="ARBA00022827"/>
    </source>
</evidence>
<keyword evidence="5" id="KW-0547">Nucleotide-binding</keyword>
<feature type="domain" description="FAD-binding" evidence="7">
    <location>
        <begin position="8"/>
        <end position="189"/>
    </location>
</feature>
<dbReference type="HAMAP" id="MF_00845">
    <property type="entry name" value="TetX_monooxygenase"/>
    <property type="match status" value="1"/>
</dbReference>
<feature type="binding site" evidence="5">
    <location>
        <position position="43"/>
    </location>
    <ligand>
        <name>NADPH</name>
        <dbReference type="ChEBI" id="CHEBI:57783"/>
    </ligand>
</feature>
<evidence type="ECO:0000313" key="9">
    <source>
        <dbReference type="Proteomes" id="UP001180531"/>
    </source>
</evidence>
<dbReference type="PANTHER" id="PTHR46972">
    <property type="entry name" value="MONOOXYGENASE ASQM-RELATED"/>
    <property type="match status" value="1"/>
</dbReference>
<evidence type="ECO:0000256" key="5">
    <source>
        <dbReference type="HAMAP-Rule" id="MF_00845"/>
    </source>
</evidence>
<dbReference type="PANTHER" id="PTHR46972:SF1">
    <property type="entry name" value="FAD DEPENDENT OXIDOREDUCTASE DOMAIN-CONTAINING PROTEIN"/>
    <property type="match status" value="1"/>
</dbReference>
<feature type="binding site" evidence="5">
    <location>
        <position position="50"/>
    </location>
    <ligand>
        <name>FAD</name>
        <dbReference type="ChEBI" id="CHEBI:57692"/>
    </ligand>
</feature>
<comment type="catalytic activity">
    <reaction evidence="5">
        <text>a tetracycline + NADPH + O2 + H(+) = an 11a-hydroxytetracycline + NADP(+) + H2O</text>
        <dbReference type="Rhea" id="RHEA:61444"/>
        <dbReference type="ChEBI" id="CHEBI:15377"/>
        <dbReference type="ChEBI" id="CHEBI:15378"/>
        <dbReference type="ChEBI" id="CHEBI:15379"/>
        <dbReference type="ChEBI" id="CHEBI:57783"/>
        <dbReference type="ChEBI" id="CHEBI:58349"/>
        <dbReference type="ChEBI" id="CHEBI:144644"/>
        <dbReference type="ChEBI" id="CHEBI:144645"/>
    </reaction>
</comment>
<dbReference type="InterPro" id="IPR043683">
    <property type="entry name" value="TetX_monooxygenase"/>
</dbReference>
<evidence type="ECO:0000313" key="8">
    <source>
        <dbReference type="EMBL" id="MDT0448586.1"/>
    </source>
</evidence>
<keyword evidence="3 5" id="KW-0560">Oxidoreductase</keyword>
<keyword evidence="2 5" id="KW-0274">FAD</keyword>
<keyword evidence="9" id="KW-1185">Reference proteome</keyword>
<accession>A0ABU2SHZ3</accession>
<comment type="cofactor">
    <cofactor evidence="5">
        <name>FAD</name>
        <dbReference type="ChEBI" id="CHEBI:57692"/>
    </cofactor>
</comment>
<dbReference type="SUPFAM" id="SSF51905">
    <property type="entry name" value="FAD/NAD(P)-binding domain"/>
    <property type="match status" value="1"/>
</dbReference>
<dbReference type="Gene3D" id="3.50.50.60">
    <property type="entry name" value="FAD/NAD(P)-binding domain"/>
    <property type="match status" value="1"/>
</dbReference>
<keyword evidence="1 5" id="KW-0285">Flavoprotein</keyword>
<comment type="subcellular location">
    <subcellularLocation>
        <location evidence="5">Cytoplasm</location>
    </subcellularLocation>
</comment>
<comment type="subunit">
    <text evidence="5">Monomer.</text>
</comment>
<feature type="binding site" evidence="5">
    <location>
        <position position="108"/>
    </location>
    <ligand>
        <name>FAD</name>
        <dbReference type="ChEBI" id="CHEBI:57692"/>
    </ligand>
</feature>
<keyword evidence="4 5" id="KW-0503">Monooxygenase</keyword>
<evidence type="ECO:0000256" key="6">
    <source>
        <dbReference type="SAM" id="MobiDB-lite"/>
    </source>
</evidence>
<comment type="similarity">
    <text evidence="5">Belongs to the aromatic-ring hydroxylase family. TetX subfamily.</text>
</comment>
<sequence>MNAHSACIAVVGAGPGGLICARILQVHGWSVTVFEREASPSARTQGGTLDIHATTGQQALREAGLLEKFHELARPEGEVWRQIDPFTAEVLVVDKPADGQAGRPEIDRGQLRGLLLDSLAPGTVRWGCPVSRVLPLGDGTHRLLFEDGTSQDFDLVVGADGAWSRVRPALTDAVPHYTGVTFAGTGFDDSDTRHPAFARLVGDGTMSARSGSRALTAQRNSGGYLDAVAMFRAQEDWHVTAGLDFADTAAVRSHLLAKYDGWHDDLLYLLRAGDREFVNRPLYALPVPPAWDHVPGLTLVGDAAHLMPPLGVGANLALLDGAELALALVAHPHLDAAVRAYEEVMLPRAADLAARTAQGLDHLLPPEGAPEPVPGARGFEGHQGPGGS</sequence>
<evidence type="ECO:0000256" key="4">
    <source>
        <dbReference type="ARBA" id="ARBA00023033"/>
    </source>
</evidence>
<evidence type="ECO:0000256" key="1">
    <source>
        <dbReference type="ARBA" id="ARBA00022630"/>
    </source>
</evidence>
<dbReference type="Proteomes" id="UP001180531">
    <property type="component" value="Unassembled WGS sequence"/>
</dbReference>
<comment type="domain">
    <text evidence="5">Consists of an N-terminal FAD-binding domain with a Rossman fold and a C-terminal substrate-binding domain.</text>
</comment>
<feature type="binding site" evidence="5">
    <location>
        <position position="302"/>
    </location>
    <ligand>
        <name>FAD</name>
        <dbReference type="ChEBI" id="CHEBI:57692"/>
    </ligand>
</feature>
<comment type="caution">
    <text evidence="8">The sequence shown here is derived from an EMBL/GenBank/DDBJ whole genome shotgun (WGS) entry which is preliminary data.</text>
</comment>
<keyword evidence="5" id="KW-0963">Cytoplasm</keyword>
<dbReference type="EMBL" id="JAVRFI010000002">
    <property type="protein sequence ID" value="MDT0448586.1"/>
    <property type="molecule type" value="Genomic_DNA"/>
</dbReference>
<dbReference type="Pfam" id="PF01494">
    <property type="entry name" value="FAD_binding_3"/>
    <property type="match status" value="2"/>
</dbReference>
<evidence type="ECO:0000259" key="7">
    <source>
        <dbReference type="Pfam" id="PF01494"/>
    </source>
</evidence>
<keyword evidence="5" id="KW-0521">NADP</keyword>
<gene>
    <name evidence="8" type="ORF">RM609_05745</name>
</gene>
<dbReference type="PRINTS" id="PR00420">
    <property type="entry name" value="RNGMNOXGNASE"/>
</dbReference>
<evidence type="ECO:0000256" key="3">
    <source>
        <dbReference type="ARBA" id="ARBA00023002"/>
    </source>
</evidence>
<feature type="region of interest" description="Disordered" evidence="6">
    <location>
        <begin position="362"/>
        <end position="388"/>
    </location>
</feature>
<dbReference type="EC" id="1.14.13.-" evidence="5"/>
<dbReference type="InterPro" id="IPR036188">
    <property type="entry name" value="FAD/NAD-bd_sf"/>
</dbReference>
<organism evidence="8 9">
    <name type="scientific">Streptomyces hesseae</name>
    <dbReference type="NCBI Taxonomy" id="3075519"/>
    <lineage>
        <taxon>Bacteria</taxon>
        <taxon>Bacillati</taxon>
        <taxon>Actinomycetota</taxon>
        <taxon>Actinomycetes</taxon>
        <taxon>Kitasatosporales</taxon>
        <taxon>Streptomycetaceae</taxon>
        <taxon>Streptomyces</taxon>
    </lineage>
</organism>
<dbReference type="InterPro" id="IPR002938">
    <property type="entry name" value="FAD-bd"/>
</dbReference>
<comment type="function">
    <text evidence="5">An FAD-requiring monooxygenase active on some tetracycline antibiotic derivatives, which leads to their inactivation. Hydroxylates carbon 11a of tetracycline and some analogs.</text>
</comment>
<protein>
    <recommendedName>
        <fullName evidence="5">Flavin-dependent monooxygenase</fullName>
    </recommendedName>
    <alternativeName>
        <fullName evidence="5">TetX monooxygenase</fullName>
        <shortName evidence="5">TetX</shortName>
        <ecNumber evidence="5">1.14.13.-</ecNumber>
    </alternativeName>
</protein>
<name>A0ABU2SHZ3_9ACTN</name>
<proteinExistence type="inferred from homology"/>
<feature type="domain" description="FAD-binding" evidence="7">
    <location>
        <begin position="297"/>
        <end position="352"/>
    </location>
</feature>
<reference evidence="8" key="1">
    <citation type="submission" date="2024-05" db="EMBL/GenBank/DDBJ databases">
        <title>30 novel species of actinomycetes from the DSMZ collection.</title>
        <authorList>
            <person name="Nouioui I."/>
        </authorList>
    </citation>
    <scope>NUCLEOTIDE SEQUENCE</scope>
    <source>
        <strain evidence="8">DSM 40473</strain>
    </source>
</reference>